<gene>
    <name evidence="1" type="ORF">R9B83_02915</name>
</gene>
<dbReference type="GeneID" id="94493828"/>
<keyword evidence="2" id="KW-1185">Reference proteome</keyword>
<reference evidence="1" key="1">
    <citation type="submission" date="2023-11" db="EMBL/GenBank/DDBJ databases">
        <title>Completed genome sequence of Mycoplasma equirhinis type strain M432/72.</title>
        <authorList>
            <person name="Spergser J."/>
        </authorList>
    </citation>
    <scope>NUCLEOTIDE SEQUENCE [LARGE SCALE GENOMIC DNA]</scope>
    <source>
        <strain evidence="1">M432/72</strain>
    </source>
</reference>
<evidence type="ECO:0000313" key="2">
    <source>
        <dbReference type="Proteomes" id="UP001303601"/>
    </source>
</evidence>
<dbReference type="InterPro" id="IPR027593">
    <property type="entry name" value="Aro_clust"/>
</dbReference>
<name>A0ABZ0PAJ3_9BACT</name>
<protein>
    <recommendedName>
        <fullName evidence="3">Lipoprotein</fullName>
    </recommendedName>
</protein>
<organism evidence="1 2">
    <name type="scientific">Metamycoplasma equirhinis</name>
    <dbReference type="NCBI Taxonomy" id="92402"/>
    <lineage>
        <taxon>Bacteria</taxon>
        <taxon>Bacillati</taxon>
        <taxon>Mycoplasmatota</taxon>
        <taxon>Mycoplasmoidales</taxon>
        <taxon>Metamycoplasmataceae</taxon>
        <taxon>Metamycoplasma</taxon>
    </lineage>
</organism>
<evidence type="ECO:0000313" key="1">
    <source>
        <dbReference type="EMBL" id="WPB53915.1"/>
    </source>
</evidence>
<proteinExistence type="predicted"/>
<dbReference type="Proteomes" id="UP001303601">
    <property type="component" value="Chromosome"/>
</dbReference>
<dbReference type="RefSeq" id="WP_318635534.1">
    <property type="nucleotide sequence ID" value="NZ_CP137845.1"/>
</dbReference>
<accession>A0ABZ0PAJ3</accession>
<sequence>MIKLLKTTKKIIAVSSLSPLIITPLLSATCQRIHRYKDNKKDFKLKEYDHFLENKNIASTLSFYKQNQSELNAYVDYQTTMTPKKFGELSVALTWFTPFLNDIKSYPTEYLPISEKSQKILIKTLQNDWLWMLKNIHKMSYTFNPYGSKYARPSYDEFLVEENIHKYKTSPIDDAKLFNYITKLFSDSTIKLQNNKIKNNNLNFAFEIPLDKKNIQVDKYKKITVKYLFLTENIVTKLYEMTSEDNLRSVVLSYDLLYIDWSKIFQSKNEYIKSLELSIWEKRTAKAKYNKAYLYRQLKDEYEESQILGQDDPDEKMSEEEYKRRLLENEKNAWNGLKDIDFLRPFSSEYLDALTNTINKIYLAEENKWSIFKFTWRFIDEG</sequence>
<dbReference type="EMBL" id="CP137845">
    <property type="protein sequence ID" value="WPB53915.1"/>
    <property type="molecule type" value="Genomic_DNA"/>
</dbReference>
<evidence type="ECO:0008006" key="3">
    <source>
        <dbReference type="Google" id="ProtNLM"/>
    </source>
</evidence>
<dbReference type="NCBIfam" id="TIGR04313">
    <property type="entry name" value="aro_clust_Mycop"/>
    <property type="match status" value="1"/>
</dbReference>